<protein>
    <submittedName>
        <fullName evidence="1">Helix-turn-helix domain-containing protein</fullName>
    </submittedName>
</protein>
<sequence length="85" mass="9457">MSTPDQVFDLIVRVAERAGKSPSQVARECDVSPQRFFNWRRRGVPVAQVRPLAKALAWGLLPHELRPDLPDIFPVPQQAVSAQAA</sequence>
<dbReference type="Gene3D" id="1.10.260.40">
    <property type="entry name" value="lambda repressor-like DNA-binding domains"/>
    <property type="match status" value="1"/>
</dbReference>
<dbReference type="Proteomes" id="UP000534677">
    <property type="component" value="Unassembled WGS sequence"/>
</dbReference>
<evidence type="ECO:0000313" key="1">
    <source>
        <dbReference type="EMBL" id="MBC2383563.1"/>
    </source>
</evidence>
<dbReference type="InterPro" id="IPR010982">
    <property type="entry name" value="Lambda_DNA-bd_dom_sf"/>
</dbReference>
<dbReference type="EMBL" id="JAAXCZ010000012">
    <property type="protein sequence ID" value="MBC2383563.1"/>
    <property type="molecule type" value="Genomic_DNA"/>
</dbReference>
<comment type="caution">
    <text evidence="1">The sequence shown here is derived from an EMBL/GenBank/DDBJ whole genome shotgun (WGS) entry which is preliminary data.</text>
</comment>
<accession>A0ABR6TDE3</accession>
<name>A0ABR6TDE3_9PSED</name>
<keyword evidence="2" id="KW-1185">Reference proteome</keyword>
<organism evidence="1 2">
    <name type="scientific">Pseudomonas cremoris</name>
    <dbReference type="NCBI Taxonomy" id="2724178"/>
    <lineage>
        <taxon>Bacteria</taxon>
        <taxon>Pseudomonadati</taxon>
        <taxon>Pseudomonadota</taxon>
        <taxon>Gammaproteobacteria</taxon>
        <taxon>Pseudomonadales</taxon>
        <taxon>Pseudomonadaceae</taxon>
        <taxon>Pseudomonas</taxon>
    </lineage>
</organism>
<evidence type="ECO:0000313" key="2">
    <source>
        <dbReference type="Proteomes" id="UP000534677"/>
    </source>
</evidence>
<proteinExistence type="predicted"/>
<reference evidence="1 2" key="1">
    <citation type="submission" date="2020-04" db="EMBL/GenBank/DDBJ databases">
        <title>Pseudomonas crami sp. nov., a novel proteolytic bacterial species isolated from cream.</title>
        <authorList>
            <person name="Hofmann K."/>
            <person name="Woller A."/>
            <person name="Huptas C."/>
            <person name="Wenning M."/>
            <person name="Scherer S."/>
            <person name="Doll E.V."/>
        </authorList>
    </citation>
    <scope>NUCLEOTIDE SEQUENCE [LARGE SCALE GENOMIC DNA]</scope>
    <source>
        <strain evidence="1 2">WS 5096</strain>
    </source>
</reference>
<gene>
    <name evidence="1" type="ORF">HF209_21700</name>
</gene>